<evidence type="ECO:0000313" key="3">
    <source>
        <dbReference type="Proteomes" id="UP000256709"/>
    </source>
</evidence>
<proteinExistence type="predicted"/>
<sequence length="507" mass="52105">MGERVDDQPGTTGDRRTTRRSFLIVSGTALATAAVGAVTGLTVNAVTGGALFREPSVQSDAEPTLAKLSGTDDDAAGELIDFLKSAGRAATIDGQYFIDSPIIVPDTLRHLTLAAGSALKVRGDHSGIARSGAIKLREKTKGAMKEGASSFTATDPGLYTADEWLLLSGANTVKNSKDKYGYLRRVTSIDGRTINIDRPLPRTINKGPRTSAVTLSPSLEIDGAGEVFNVDPKNAKKSLVTLFAVENPVVSGIEVHSNGGIGVTVAHCHGGHIDCTVRDLLDDGENYFGYAVNISGSSRDVVVNGFMTRVRHAVTTNAGGLIQGVGNAGEPEDCTFAPTARDCSNKAVDTHRLGWGITMIPNVIGGNGAVQVRADNVSVVGGSVSGVTVSGITVSADVVVPARITGVNISDVTQGTGIRARGPAEITDCLISDTPGTAVELASGSSIDGLEIRNGGSIGVRVLGNNNSVAGVRAGSATTTVVQLAPGKKGNSVVPNQGVPFLFAPLK</sequence>
<evidence type="ECO:0008006" key="4">
    <source>
        <dbReference type="Google" id="ProtNLM"/>
    </source>
</evidence>
<comment type="caution">
    <text evidence="2">The sequence shown here is derived from an EMBL/GenBank/DDBJ whole genome shotgun (WGS) entry which is preliminary data.</text>
</comment>
<accession>A0A3E0VZI7</accession>
<protein>
    <recommendedName>
        <fullName evidence="4">Right handed beta helix domain-containing protein</fullName>
    </recommendedName>
</protein>
<keyword evidence="1" id="KW-0812">Transmembrane</keyword>
<evidence type="ECO:0000256" key="1">
    <source>
        <dbReference type="SAM" id="Phobius"/>
    </source>
</evidence>
<reference evidence="2 3" key="1">
    <citation type="submission" date="2017-04" db="EMBL/GenBank/DDBJ databases">
        <title>Comparative genome analysis of Subtercola boreus.</title>
        <authorList>
            <person name="Cho Y.-J."/>
            <person name="Cho A."/>
            <person name="Kim O.-S."/>
            <person name="Lee J.-I."/>
        </authorList>
    </citation>
    <scope>NUCLEOTIDE SEQUENCE [LARGE SCALE GENOMIC DNA]</scope>
    <source>
        <strain evidence="2 3">P27444</strain>
    </source>
</reference>
<dbReference type="InterPro" id="IPR011050">
    <property type="entry name" value="Pectin_lyase_fold/virulence"/>
</dbReference>
<feature type="transmembrane region" description="Helical" evidence="1">
    <location>
        <begin position="21"/>
        <end position="43"/>
    </location>
</feature>
<dbReference type="SMART" id="SM00710">
    <property type="entry name" value="PbH1"/>
    <property type="match status" value="4"/>
</dbReference>
<dbReference type="InterPro" id="IPR006311">
    <property type="entry name" value="TAT_signal"/>
</dbReference>
<dbReference type="PROSITE" id="PS51318">
    <property type="entry name" value="TAT"/>
    <property type="match status" value="1"/>
</dbReference>
<dbReference type="InterPro" id="IPR006626">
    <property type="entry name" value="PbH1"/>
</dbReference>
<gene>
    <name evidence="2" type="ORF">B7R21_03715</name>
</gene>
<keyword evidence="1" id="KW-0472">Membrane</keyword>
<name>A0A3E0VZI7_9MICO</name>
<evidence type="ECO:0000313" key="2">
    <source>
        <dbReference type="EMBL" id="RFA15150.1"/>
    </source>
</evidence>
<dbReference type="EMBL" id="NBXA01000007">
    <property type="protein sequence ID" value="RFA15150.1"/>
    <property type="molecule type" value="Genomic_DNA"/>
</dbReference>
<keyword evidence="1" id="KW-1133">Transmembrane helix</keyword>
<dbReference type="Proteomes" id="UP000256709">
    <property type="component" value="Unassembled WGS sequence"/>
</dbReference>
<organism evidence="2 3">
    <name type="scientific">Subtercola boreus</name>
    <dbReference type="NCBI Taxonomy" id="120213"/>
    <lineage>
        <taxon>Bacteria</taxon>
        <taxon>Bacillati</taxon>
        <taxon>Actinomycetota</taxon>
        <taxon>Actinomycetes</taxon>
        <taxon>Micrococcales</taxon>
        <taxon>Microbacteriaceae</taxon>
        <taxon>Subtercola</taxon>
    </lineage>
</organism>
<dbReference type="AlphaFoldDB" id="A0A3E0VZI7"/>
<dbReference type="SUPFAM" id="SSF51126">
    <property type="entry name" value="Pectin lyase-like"/>
    <property type="match status" value="1"/>
</dbReference>